<evidence type="ECO:0000256" key="2">
    <source>
        <dbReference type="ARBA" id="ARBA00022737"/>
    </source>
</evidence>
<dbReference type="Proteomes" id="UP000015241">
    <property type="component" value="Unassembled WGS sequence"/>
</dbReference>
<feature type="repeat" description="WD" evidence="3">
    <location>
        <begin position="703"/>
        <end position="729"/>
    </location>
</feature>
<feature type="repeat" description="WD" evidence="3">
    <location>
        <begin position="535"/>
        <end position="576"/>
    </location>
</feature>
<keyword evidence="2" id="KW-0677">Repeat</keyword>
<dbReference type="EMBL" id="KE504237">
    <property type="protein sequence ID" value="EPS94326.1"/>
    <property type="molecule type" value="Genomic_DNA"/>
</dbReference>
<dbReference type="AlphaFoldDB" id="S8DLC3"/>
<sequence length="736" mass="80580">MTAWNVYAQQLTMLGHGYPLWKGTPSNCQPGVQIGDVGYLSEGEFIRLFNAMAPEDDPLNSNGVPSNYTPFVKGDRARVVKTPGVIVPSTLCSRTIRQLGMDAGVQVHPGHAGVAIHWECTDEQGAVLHITDPANREQLLSRRMMNHLKQNIRDWYTYVTEEADLNLQREDILFVFGFVKTTQWAAASYVEGGRSARFTLQGGHGPVNAGASAFAAIGNSRAPMVLWGPQPSPGQQHHDSLVAEECIFLSYYKMKWKRVPRTMRPWRTMVSLNSIPSRSTDQPHEVWDPANDILDYILRTSDATMAVATDADIVRLCRKHECDIPSDIPTFLESVHPTIDVSEDGLAMLFFEDEPDLYAEPNAGGDQHTDDAELGQHDTSEPHEGNHPAQEIDDKEPAAYRKHPAIAILDRQATGVTSLAYSSDGRFLASGSEDGFIRIWNVRNQQLLHTCEGHTRSISSLAFSPDGSELVSGSDDKLTIVWSMATGQRRLELAGHTSGIYYVTYSPDGTLIATSSVDHTVRLWDPRTGVAISVLQGHNATVMMVAFSPDGRLLASASADFTASVWHVRSGQELSKLRGHSNLVYSLAFSPDSRRIVTAAEDWTARVWNANTGEELVILREHQGPVWAVIFSADGLNVISGASDGTVKVCDSYGGELRFSLDTGDMLVNAIAFSEDGTRVCASAEGNSIRVWSTTTGQKLTTLTGHEDKITHLKFSPDGRHVASSSDDGITDSFLS</sequence>
<protein>
    <submittedName>
        <fullName evidence="5">Uncharacterized protein</fullName>
    </submittedName>
</protein>
<dbReference type="PROSITE" id="PS50294">
    <property type="entry name" value="WD_REPEATS_REGION"/>
    <property type="match status" value="6"/>
</dbReference>
<dbReference type="CDD" id="cd00200">
    <property type="entry name" value="WD40"/>
    <property type="match status" value="1"/>
</dbReference>
<dbReference type="PROSITE" id="PS50082">
    <property type="entry name" value="WD_REPEATS_2"/>
    <property type="match status" value="8"/>
</dbReference>
<dbReference type="InterPro" id="IPR020472">
    <property type="entry name" value="WD40_PAC1"/>
</dbReference>
<feature type="repeat" description="WD" evidence="3">
    <location>
        <begin position="661"/>
        <end position="702"/>
    </location>
</feature>
<organism evidence="5 6">
    <name type="scientific">Fomitopsis schrenkii</name>
    <name type="common">Brown rot fungus</name>
    <dbReference type="NCBI Taxonomy" id="2126942"/>
    <lineage>
        <taxon>Eukaryota</taxon>
        <taxon>Fungi</taxon>
        <taxon>Dikarya</taxon>
        <taxon>Basidiomycota</taxon>
        <taxon>Agaricomycotina</taxon>
        <taxon>Agaricomycetes</taxon>
        <taxon>Polyporales</taxon>
        <taxon>Fomitopsis</taxon>
    </lineage>
</organism>
<dbReference type="PANTHER" id="PTHR19846:SF0">
    <property type="entry name" value="PRE-MRNA PROCESSING FACTOR 4"/>
    <property type="match status" value="1"/>
</dbReference>
<dbReference type="GO" id="GO:0003779">
    <property type="term" value="F:actin binding"/>
    <property type="evidence" value="ECO:0007669"/>
    <property type="project" value="InterPro"/>
</dbReference>
<dbReference type="PROSITE" id="PS00678">
    <property type="entry name" value="WD_REPEATS_1"/>
    <property type="match status" value="2"/>
</dbReference>
<accession>S8DLC3</accession>
<keyword evidence="6" id="KW-1185">Reference proteome</keyword>
<feature type="repeat" description="WD" evidence="3">
    <location>
        <begin position="493"/>
        <end position="534"/>
    </location>
</feature>
<feature type="repeat" description="WD" evidence="3">
    <location>
        <begin position="409"/>
        <end position="450"/>
    </location>
</feature>
<dbReference type="GO" id="GO:0000398">
    <property type="term" value="P:mRNA splicing, via spliceosome"/>
    <property type="evidence" value="ECO:0007669"/>
    <property type="project" value="TreeGrafter"/>
</dbReference>
<evidence type="ECO:0000256" key="3">
    <source>
        <dbReference type="PROSITE-ProRule" id="PRU00221"/>
    </source>
</evidence>
<dbReference type="GO" id="GO:0030621">
    <property type="term" value="F:U4 snRNA binding"/>
    <property type="evidence" value="ECO:0007669"/>
    <property type="project" value="TreeGrafter"/>
</dbReference>
<feature type="region of interest" description="Disordered" evidence="4">
    <location>
        <begin position="357"/>
        <end position="392"/>
    </location>
</feature>
<dbReference type="eggNOG" id="KOG0272">
    <property type="taxonomic scope" value="Eukaryota"/>
</dbReference>
<dbReference type="SMART" id="SM00320">
    <property type="entry name" value="WD40"/>
    <property type="match status" value="8"/>
</dbReference>
<evidence type="ECO:0000313" key="6">
    <source>
        <dbReference type="Proteomes" id="UP000015241"/>
    </source>
</evidence>
<dbReference type="InterPro" id="IPR001680">
    <property type="entry name" value="WD40_rpt"/>
</dbReference>
<dbReference type="STRING" id="743788.S8DLC3"/>
<feature type="repeat" description="WD" evidence="3">
    <location>
        <begin position="451"/>
        <end position="492"/>
    </location>
</feature>
<evidence type="ECO:0000313" key="5">
    <source>
        <dbReference type="EMBL" id="EPS94326.1"/>
    </source>
</evidence>
<dbReference type="PANTHER" id="PTHR19846">
    <property type="entry name" value="WD40 REPEAT PROTEIN"/>
    <property type="match status" value="1"/>
</dbReference>
<dbReference type="PROSITE" id="PS00414">
    <property type="entry name" value="PROFILIN"/>
    <property type="match status" value="1"/>
</dbReference>
<evidence type="ECO:0000256" key="1">
    <source>
        <dbReference type="ARBA" id="ARBA00022574"/>
    </source>
</evidence>
<proteinExistence type="predicted"/>
<feature type="repeat" description="WD" evidence="3">
    <location>
        <begin position="619"/>
        <end position="649"/>
    </location>
</feature>
<feature type="repeat" description="WD" evidence="3">
    <location>
        <begin position="577"/>
        <end position="618"/>
    </location>
</feature>
<dbReference type="InterPro" id="IPR019775">
    <property type="entry name" value="WD40_repeat_CS"/>
</dbReference>
<dbReference type="SUPFAM" id="SSF50978">
    <property type="entry name" value="WD40 repeat-like"/>
    <property type="match status" value="1"/>
</dbReference>
<reference evidence="5 6" key="1">
    <citation type="journal article" date="2012" name="Science">
        <title>The Paleozoic origin of enzymatic lignin decomposition reconstructed from 31 fungal genomes.</title>
        <authorList>
            <person name="Floudas D."/>
            <person name="Binder M."/>
            <person name="Riley R."/>
            <person name="Barry K."/>
            <person name="Blanchette R.A."/>
            <person name="Henrissat B."/>
            <person name="Martinez A.T."/>
            <person name="Otillar R."/>
            <person name="Spatafora J.W."/>
            <person name="Yadav J.S."/>
            <person name="Aerts A."/>
            <person name="Benoit I."/>
            <person name="Boyd A."/>
            <person name="Carlson A."/>
            <person name="Copeland A."/>
            <person name="Coutinho P.M."/>
            <person name="de Vries R.P."/>
            <person name="Ferreira P."/>
            <person name="Findley K."/>
            <person name="Foster B."/>
            <person name="Gaskell J."/>
            <person name="Glotzer D."/>
            <person name="Gorecki P."/>
            <person name="Heitman J."/>
            <person name="Hesse C."/>
            <person name="Hori C."/>
            <person name="Igarashi K."/>
            <person name="Jurgens J.A."/>
            <person name="Kallen N."/>
            <person name="Kersten P."/>
            <person name="Kohler A."/>
            <person name="Kuees U."/>
            <person name="Kumar T.K.A."/>
            <person name="Kuo A."/>
            <person name="LaButti K."/>
            <person name="Larrondo L.F."/>
            <person name="Lindquist E."/>
            <person name="Ling A."/>
            <person name="Lombard V."/>
            <person name="Lucas S."/>
            <person name="Lundell T."/>
            <person name="Martin R."/>
            <person name="McLaughlin D.J."/>
            <person name="Morgenstern I."/>
            <person name="Morin E."/>
            <person name="Murat C."/>
            <person name="Nagy L.G."/>
            <person name="Nolan M."/>
            <person name="Ohm R.A."/>
            <person name="Patyshakuliyeva A."/>
            <person name="Rokas A."/>
            <person name="Ruiz-Duenas F.J."/>
            <person name="Sabat G."/>
            <person name="Salamov A."/>
            <person name="Samejima M."/>
            <person name="Schmutz J."/>
            <person name="Slot J.C."/>
            <person name="St John F."/>
            <person name="Stenlid J."/>
            <person name="Sun H."/>
            <person name="Sun S."/>
            <person name="Syed K."/>
            <person name="Tsang A."/>
            <person name="Wiebenga A."/>
            <person name="Young D."/>
            <person name="Pisabarro A."/>
            <person name="Eastwood D.C."/>
            <person name="Martin F."/>
            <person name="Cullen D."/>
            <person name="Grigoriev I.V."/>
            <person name="Hibbett D.S."/>
        </authorList>
    </citation>
    <scope>NUCLEOTIDE SEQUENCE</scope>
    <source>
        <strain evidence="6">FP-58527</strain>
    </source>
</reference>
<dbReference type="OrthoDB" id="538223at2759"/>
<dbReference type="InterPro" id="IPR036322">
    <property type="entry name" value="WD40_repeat_dom_sf"/>
</dbReference>
<keyword evidence="1 3" id="KW-0853">WD repeat</keyword>
<gene>
    <name evidence="5" type="ORF">FOMPIDRAFT_124385</name>
</gene>
<evidence type="ECO:0000256" key="4">
    <source>
        <dbReference type="SAM" id="MobiDB-lite"/>
    </source>
</evidence>
<dbReference type="PRINTS" id="PR00320">
    <property type="entry name" value="GPROTEINBRPT"/>
</dbReference>
<dbReference type="InParanoid" id="S8DLC3"/>
<dbReference type="Pfam" id="PF00400">
    <property type="entry name" value="WD40"/>
    <property type="match status" value="8"/>
</dbReference>
<dbReference type="GO" id="GO:0017070">
    <property type="term" value="F:U6 snRNA binding"/>
    <property type="evidence" value="ECO:0007669"/>
    <property type="project" value="TreeGrafter"/>
</dbReference>
<dbReference type="Gene3D" id="2.130.10.10">
    <property type="entry name" value="YVTN repeat-like/Quinoprotein amine dehydrogenase"/>
    <property type="match status" value="3"/>
</dbReference>
<dbReference type="GO" id="GO:0046540">
    <property type="term" value="C:U4/U6 x U5 tri-snRNP complex"/>
    <property type="evidence" value="ECO:0007669"/>
    <property type="project" value="TreeGrafter"/>
</dbReference>
<name>S8DLC3_FOMSC</name>
<dbReference type="InterPro" id="IPR027310">
    <property type="entry name" value="Profilin_CS"/>
</dbReference>
<dbReference type="HOGENOM" id="CLU_000288_57_36_1"/>
<dbReference type="InterPro" id="IPR015943">
    <property type="entry name" value="WD40/YVTN_repeat-like_dom_sf"/>
</dbReference>
<feature type="compositionally biased region" description="Basic and acidic residues" evidence="4">
    <location>
        <begin position="367"/>
        <end position="392"/>
    </location>
</feature>